<dbReference type="InterPro" id="IPR018094">
    <property type="entry name" value="Thymidylate_kinase"/>
</dbReference>
<evidence type="ECO:0000256" key="1">
    <source>
        <dbReference type="ARBA" id="ARBA00009776"/>
    </source>
</evidence>
<dbReference type="GO" id="GO:0004798">
    <property type="term" value="F:dTMP kinase activity"/>
    <property type="evidence" value="ECO:0007669"/>
    <property type="project" value="UniProtKB-EC"/>
</dbReference>
<keyword evidence="13" id="KW-1185">Reference proteome</keyword>
<comment type="catalytic activity">
    <reaction evidence="9 10">
        <text>dTMP + ATP = dTDP + ADP</text>
        <dbReference type="Rhea" id="RHEA:13517"/>
        <dbReference type="ChEBI" id="CHEBI:30616"/>
        <dbReference type="ChEBI" id="CHEBI:58369"/>
        <dbReference type="ChEBI" id="CHEBI:63528"/>
        <dbReference type="ChEBI" id="CHEBI:456216"/>
        <dbReference type="EC" id="2.7.4.9"/>
    </reaction>
</comment>
<dbReference type="PROSITE" id="PS01331">
    <property type="entry name" value="THYMIDYLATE_KINASE"/>
    <property type="match status" value="1"/>
</dbReference>
<dbReference type="PANTHER" id="PTHR10344:SF4">
    <property type="entry name" value="UMP-CMP KINASE 2, MITOCHONDRIAL"/>
    <property type="match status" value="1"/>
</dbReference>
<evidence type="ECO:0000313" key="12">
    <source>
        <dbReference type="EMBL" id="MFC4075570.1"/>
    </source>
</evidence>
<evidence type="ECO:0000256" key="10">
    <source>
        <dbReference type="HAMAP-Rule" id="MF_00165"/>
    </source>
</evidence>
<keyword evidence="5 10" id="KW-0545">Nucleotide biosynthesis</keyword>
<comment type="similarity">
    <text evidence="1 10">Belongs to the thymidylate kinase family.</text>
</comment>
<evidence type="ECO:0000256" key="6">
    <source>
        <dbReference type="ARBA" id="ARBA00022741"/>
    </source>
</evidence>
<evidence type="ECO:0000256" key="7">
    <source>
        <dbReference type="ARBA" id="ARBA00022777"/>
    </source>
</evidence>
<organism evidence="12 13">
    <name type="scientific">Salinithrix halophila</name>
    <dbReference type="NCBI Taxonomy" id="1485204"/>
    <lineage>
        <taxon>Bacteria</taxon>
        <taxon>Bacillati</taxon>
        <taxon>Bacillota</taxon>
        <taxon>Bacilli</taxon>
        <taxon>Bacillales</taxon>
        <taxon>Thermoactinomycetaceae</taxon>
        <taxon>Salinithrix</taxon>
    </lineage>
</organism>
<evidence type="ECO:0000256" key="3">
    <source>
        <dbReference type="ARBA" id="ARBA00017144"/>
    </source>
</evidence>
<dbReference type="SUPFAM" id="SSF52540">
    <property type="entry name" value="P-loop containing nucleoside triphosphate hydrolases"/>
    <property type="match status" value="1"/>
</dbReference>
<dbReference type="EMBL" id="JBHSAP010000004">
    <property type="protein sequence ID" value="MFC4075570.1"/>
    <property type="molecule type" value="Genomic_DNA"/>
</dbReference>
<dbReference type="CDD" id="cd01672">
    <property type="entry name" value="TMPK"/>
    <property type="match status" value="1"/>
</dbReference>
<accession>A0ABV8JBA0</accession>
<sequence length="217" mass="24242">MGWLITLEGPEGAGKSTQILRMEQYLQSRGVPCLRTREPGGTAVGDRIREVLLDPSLPEMTRKTEILLYAASRAQLVQEVIQPALRAGKVVLCDRFVDSSIAYQAYGPEGSLSEVVEINRMATGGLSPDRTYLLDLPPSEGLCRLEARGAFDRIERKGASFHERVRQGFLNLADMEPDRFQVVKADREREAIFADIRSDLDRLLAERQVAKDNPGRE</sequence>
<gene>
    <name evidence="10 12" type="primary">tmk</name>
    <name evidence="12" type="ORF">ACFOUO_01955</name>
</gene>
<dbReference type="Proteomes" id="UP001595843">
    <property type="component" value="Unassembled WGS sequence"/>
</dbReference>
<proteinExistence type="inferred from homology"/>
<evidence type="ECO:0000313" key="13">
    <source>
        <dbReference type="Proteomes" id="UP001595843"/>
    </source>
</evidence>
<dbReference type="NCBIfam" id="TIGR00041">
    <property type="entry name" value="DTMP_kinase"/>
    <property type="match status" value="1"/>
</dbReference>
<dbReference type="Pfam" id="PF02223">
    <property type="entry name" value="Thymidylate_kin"/>
    <property type="match status" value="1"/>
</dbReference>
<protein>
    <recommendedName>
        <fullName evidence="3 10">Thymidylate kinase</fullName>
        <ecNumber evidence="2 10">2.7.4.9</ecNumber>
    </recommendedName>
    <alternativeName>
        <fullName evidence="10">dTMP kinase</fullName>
    </alternativeName>
</protein>
<keyword evidence="6 10" id="KW-0547">Nucleotide-binding</keyword>
<evidence type="ECO:0000256" key="9">
    <source>
        <dbReference type="ARBA" id="ARBA00048743"/>
    </source>
</evidence>
<evidence type="ECO:0000256" key="4">
    <source>
        <dbReference type="ARBA" id="ARBA00022679"/>
    </source>
</evidence>
<name>A0ABV8JBA0_9BACL</name>
<comment type="function">
    <text evidence="10">Phosphorylation of dTMP to form dTDP in both de novo and salvage pathways of dTTP synthesis.</text>
</comment>
<evidence type="ECO:0000256" key="8">
    <source>
        <dbReference type="ARBA" id="ARBA00022840"/>
    </source>
</evidence>
<keyword evidence="8 10" id="KW-0067">ATP-binding</keyword>
<dbReference type="InterPro" id="IPR039430">
    <property type="entry name" value="Thymidylate_kin-like_dom"/>
</dbReference>
<dbReference type="RefSeq" id="WP_380701603.1">
    <property type="nucleotide sequence ID" value="NZ_JBHSAP010000004.1"/>
</dbReference>
<keyword evidence="7 10" id="KW-0418">Kinase</keyword>
<feature type="binding site" evidence="10">
    <location>
        <begin position="9"/>
        <end position="16"/>
    </location>
    <ligand>
        <name>ATP</name>
        <dbReference type="ChEBI" id="CHEBI:30616"/>
    </ligand>
</feature>
<dbReference type="HAMAP" id="MF_00165">
    <property type="entry name" value="Thymidylate_kinase"/>
    <property type="match status" value="1"/>
</dbReference>
<dbReference type="InterPro" id="IPR018095">
    <property type="entry name" value="Thymidylate_kin_CS"/>
</dbReference>
<dbReference type="Gene3D" id="3.40.50.300">
    <property type="entry name" value="P-loop containing nucleotide triphosphate hydrolases"/>
    <property type="match status" value="1"/>
</dbReference>
<dbReference type="InterPro" id="IPR027417">
    <property type="entry name" value="P-loop_NTPase"/>
</dbReference>
<dbReference type="PANTHER" id="PTHR10344">
    <property type="entry name" value="THYMIDYLATE KINASE"/>
    <property type="match status" value="1"/>
</dbReference>
<feature type="domain" description="Thymidylate kinase-like" evidence="11">
    <location>
        <begin position="7"/>
        <end position="196"/>
    </location>
</feature>
<evidence type="ECO:0000259" key="11">
    <source>
        <dbReference type="Pfam" id="PF02223"/>
    </source>
</evidence>
<dbReference type="EC" id="2.7.4.9" evidence="2 10"/>
<keyword evidence="4 10" id="KW-0808">Transferase</keyword>
<reference evidence="13" key="1">
    <citation type="journal article" date="2019" name="Int. J. Syst. Evol. Microbiol.">
        <title>The Global Catalogue of Microorganisms (GCM) 10K type strain sequencing project: providing services to taxonomists for standard genome sequencing and annotation.</title>
        <authorList>
            <consortium name="The Broad Institute Genomics Platform"/>
            <consortium name="The Broad Institute Genome Sequencing Center for Infectious Disease"/>
            <person name="Wu L."/>
            <person name="Ma J."/>
        </authorList>
    </citation>
    <scope>NUCLEOTIDE SEQUENCE [LARGE SCALE GENOMIC DNA]</scope>
    <source>
        <strain evidence="13">IBRC-M 10813</strain>
    </source>
</reference>
<evidence type="ECO:0000256" key="2">
    <source>
        <dbReference type="ARBA" id="ARBA00012980"/>
    </source>
</evidence>
<evidence type="ECO:0000256" key="5">
    <source>
        <dbReference type="ARBA" id="ARBA00022727"/>
    </source>
</evidence>
<comment type="caution">
    <text evidence="12">The sequence shown here is derived from an EMBL/GenBank/DDBJ whole genome shotgun (WGS) entry which is preliminary data.</text>
</comment>